<feature type="chain" id="PRO_5039554538" evidence="7">
    <location>
        <begin position="29"/>
        <end position="562"/>
    </location>
</feature>
<keyword evidence="3" id="KW-0472">Membrane</keyword>
<dbReference type="InterPro" id="IPR006059">
    <property type="entry name" value="SBP"/>
</dbReference>
<evidence type="ECO:0000256" key="7">
    <source>
        <dbReference type="SAM" id="SignalP"/>
    </source>
</evidence>
<feature type="signal peptide" evidence="7">
    <location>
        <begin position="1"/>
        <end position="28"/>
    </location>
</feature>
<dbReference type="EMBL" id="JACJVP010000007">
    <property type="protein sequence ID" value="MBB6670199.1"/>
    <property type="molecule type" value="Genomic_DNA"/>
</dbReference>
<dbReference type="PROSITE" id="PS51257">
    <property type="entry name" value="PROKAR_LIPOPROTEIN"/>
    <property type="match status" value="1"/>
</dbReference>
<keyword evidence="9" id="KW-1185">Reference proteome</keyword>
<dbReference type="InterPro" id="IPR050490">
    <property type="entry name" value="Bact_solute-bd_prot1"/>
</dbReference>
<evidence type="ECO:0000313" key="9">
    <source>
        <dbReference type="Proteomes" id="UP000547209"/>
    </source>
</evidence>
<evidence type="ECO:0000256" key="5">
    <source>
        <dbReference type="ARBA" id="ARBA00023288"/>
    </source>
</evidence>
<evidence type="ECO:0000313" key="8">
    <source>
        <dbReference type="EMBL" id="MBB6670199.1"/>
    </source>
</evidence>
<evidence type="ECO:0000256" key="1">
    <source>
        <dbReference type="ARBA" id="ARBA00022475"/>
    </source>
</evidence>
<dbReference type="SUPFAM" id="SSF53850">
    <property type="entry name" value="Periplasmic binding protein-like II"/>
    <property type="match status" value="1"/>
</dbReference>
<dbReference type="AlphaFoldDB" id="A0A7X0RME4"/>
<evidence type="ECO:0000256" key="3">
    <source>
        <dbReference type="ARBA" id="ARBA00023136"/>
    </source>
</evidence>
<protein>
    <submittedName>
        <fullName evidence="8">Extracellular solute-binding protein</fullName>
    </submittedName>
</protein>
<organism evidence="8 9">
    <name type="scientific">Cohnella nanjingensis</name>
    <dbReference type="NCBI Taxonomy" id="1387779"/>
    <lineage>
        <taxon>Bacteria</taxon>
        <taxon>Bacillati</taxon>
        <taxon>Bacillota</taxon>
        <taxon>Bacilli</taxon>
        <taxon>Bacillales</taxon>
        <taxon>Paenibacillaceae</taxon>
        <taxon>Cohnella</taxon>
    </lineage>
</organism>
<dbReference type="Gene3D" id="3.40.190.10">
    <property type="entry name" value="Periplasmic binding protein-like II"/>
    <property type="match status" value="2"/>
</dbReference>
<proteinExistence type="predicted"/>
<keyword evidence="1" id="KW-1003">Cell membrane</keyword>
<keyword evidence="2 7" id="KW-0732">Signal</keyword>
<evidence type="ECO:0000256" key="6">
    <source>
        <dbReference type="SAM" id="MobiDB-lite"/>
    </source>
</evidence>
<gene>
    <name evidence="8" type="ORF">H7C19_05810</name>
</gene>
<keyword evidence="5" id="KW-0449">Lipoprotein</keyword>
<reference evidence="8 9" key="1">
    <citation type="submission" date="2020-08" db="EMBL/GenBank/DDBJ databases">
        <title>Cohnella phylogeny.</title>
        <authorList>
            <person name="Dunlap C."/>
        </authorList>
    </citation>
    <scope>NUCLEOTIDE SEQUENCE [LARGE SCALE GENOMIC DNA]</scope>
    <source>
        <strain evidence="8 9">DSM 28246</strain>
    </source>
</reference>
<dbReference type="Pfam" id="PF01547">
    <property type="entry name" value="SBP_bac_1"/>
    <property type="match status" value="1"/>
</dbReference>
<feature type="region of interest" description="Disordered" evidence="6">
    <location>
        <begin position="29"/>
        <end position="57"/>
    </location>
</feature>
<evidence type="ECO:0000256" key="2">
    <source>
        <dbReference type="ARBA" id="ARBA00022729"/>
    </source>
</evidence>
<comment type="caution">
    <text evidence="8">The sequence shown here is derived from an EMBL/GenBank/DDBJ whole genome shotgun (WGS) entry which is preliminary data.</text>
</comment>
<keyword evidence="4" id="KW-0564">Palmitate</keyword>
<dbReference type="PANTHER" id="PTHR43649:SF33">
    <property type="entry name" value="POLYGALACTURONAN_RHAMNOGALACTURONAN-BINDING PROTEIN YTCQ"/>
    <property type="match status" value="1"/>
</dbReference>
<sequence length="562" mass="62419">MKAKRRIKYLSVPLVLCLALLAACSSNGKNETGNAATETKPPTATSSTEVKPNTDPLGKYEPAIEISTVRMDDGVTKFTNGDSWDNNIWYKAYEQDLGIRVKNKWIAPLAGNQYSEKLNVSIASSDLPDIFQVDGGQLQQLADAGLIMDLKDVYETYASPKVKELLNLDQGVGMNSATIGGKLMAVPVLTSYSDYAGFVWVRTDWMKKYNLPEPKTMNDVWTIAETFKKENAGGKNTVGLPLRKDLMGDLGGIDQIFQGYHAYPRMWIPDASGNLVYGSIQPEMKTALAKLQEEYKAGVIDREYGVKDYQKVCEVLTSGKAGIYFGGMADPLGCTQAGHDQDGALWKPLPLVSSDDKPAKPGISVTPGGFYVVKKGAAHPEALIKLINLFAAKGDSADRDKYFQAEKTGDTQPFHYAPFQVWQINENVDFYRVFMKHAKGEDISDVKQDRKDVVAKIDAYLKGDQKQWAWYAIFGDESTQQVIDQYLQNNMYIFNGYYGPGTGTMKDKNAILAKMESEMITRVIMGASSLDDFDKFVSEWKKLGGDQITKEVNEWAQAHQKQ</sequence>
<accession>A0A7X0RME4</accession>
<evidence type="ECO:0000256" key="4">
    <source>
        <dbReference type="ARBA" id="ARBA00023139"/>
    </source>
</evidence>
<feature type="compositionally biased region" description="Polar residues" evidence="6">
    <location>
        <begin position="29"/>
        <end position="51"/>
    </location>
</feature>
<dbReference type="Proteomes" id="UP000547209">
    <property type="component" value="Unassembled WGS sequence"/>
</dbReference>
<dbReference type="RefSeq" id="WP_185141644.1">
    <property type="nucleotide sequence ID" value="NZ_JACJVP010000007.1"/>
</dbReference>
<name>A0A7X0RME4_9BACL</name>
<dbReference type="PANTHER" id="PTHR43649">
    <property type="entry name" value="ARABINOSE-BINDING PROTEIN-RELATED"/>
    <property type="match status" value="1"/>
</dbReference>